<dbReference type="InterPro" id="IPR044053">
    <property type="entry name" value="AsaB-like"/>
</dbReference>
<feature type="transmembrane region" description="Helical" evidence="7">
    <location>
        <begin position="97"/>
        <end position="117"/>
    </location>
</feature>
<evidence type="ECO:0000256" key="7">
    <source>
        <dbReference type="SAM" id="Phobius"/>
    </source>
</evidence>
<feature type="compositionally biased region" description="Polar residues" evidence="6">
    <location>
        <begin position="16"/>
        <end position="25"/>
    </location>
</feature>
<dbReference type="NCBIfam" id="NF041278">
    <property type="entry name" value="CmcJ_NvfI_EfuI"/>
    <property type="match status" value="1"/>
</dbReference>
<proteinExistence type="inferred from homology"/>
<gene>
    <name evidence="8" type="ORF">BS50DRAFT_502801</name>
</gene>
<feature type="region of interest" description="Disordered" evidence="6">
    <location>
        <begin position="1"/>
        <end position="40"/>
    </location>
</feature>
<feature type="transmembrane region" description="Helical" evidence="7">
    <location>
        <begin position="291"/>
        <end position="313"/>
    </location>
</feature>
<sequence>MAASEDEQRPLLWRSPSPTESSKTLLASDEESNETIDEGVSRSIEDDVIPETSILGRNISWTSAYILVISRVIGSGIFATPGVILKSVGSVGLSLSLWVVGAIIAACGLAVSLEYGCMLPRSGGEKVYLEFTYRSPRFLASTLVAVQAVLLGFTASNCIVFAQYTLFAFDIEATDFLRKSLAVGLLTVITIIHGCFLKTGIRIQNFLGWIKVGLVIFMIFAGLFVVVFQPHDSGDRKSHFPKGEDIWKDTEWSWGVISTALFKVFYSYAGLNNVNNVLNEVKNPIRTLKSVSITALVTACILYLLVNIAYFIVVPLEEIRESKELIAALFFERSFGPRLGKTILPLAVALSGAGNVMVVTFALARLNQEIARQGFLPWSKVLASSKPFNAPMGGLIVHYIPSLLVIALPPSSDVYSFILEVEGYPGQIFGLAVSAGLLWLRYKRPDLKRPFKAWIGAVVFRILLSLALLAAPFFPPEKKNTGGIWYATYAVVGISIIIFGLLYWYVWTRLLPRLRGYKLEEETSVLDDETYERPFEVHPVTVHDVAGREADYSLDKNGFQFYRHTSIEKDFIDDAQIKAQYYPETEQLLKDATGASRIHIFDHTIRRQPPGHDATTPDRRLRGPVNRVHIDQSYSAALSRVPFHLPAEADKLTQSRVQIINVWRPIKPVQRDPLAVAEAGSVSDDSLVVTELIYPNRRGETYAVKYDPAHRWYYKSGLGPEEVLLIKCFDSKLDGRARRVPHTAFNIPGTEDKEGRESIEVRALVFHEDQSLE</sequence>
<dbReference type="Pfam" id="PF13520">
    <property type="entry name" value="AA_permease_2"/>
    <property type="match status" value="1"/>
</dbReference>
<protein>
    <recommendedName>
        <fullName evidence="10">Amino acid transporter</fullName>
    </recommendedName>
</protein>
<evidence type="ECO:0000256" key="1">
    <source>
        <dbReference type="ARBA" id="ARBA00004141"/>
    </source>
</evidence>
<organism evidence="8 9">
    <name type="scientific">Corynespora cassiicola Philippines</name>
    <dbReference type="NCBI Taxonomy" id="1448308"/>
    <lineage>
        <taxon>Eukaryota</taxon>
        <taxon>Fungi</taxon>
        <taxon>Dikarya</taxon>
        <taxon>Ascomycota</taxon>
        <taxon>Pezizomycotina</taxon>
        <taxon>Dothideomycetes</taxon>
        <taxon>Pleosporomycetidae</taxon>
        <taxon>Pleosporales</taxon>
        <taxon>Corynesporascaceae</taxon>
        <taxon>Corynespora</taxon>
    </lineage>
</organism>
<feature type="transmembrane region" description="Helical" evidence="7">
    <location>
        <begin position="486"/>
        <end position="506"/>
    </location>
</feature>
<reference evidence="8 9" key="1">
    <citation type="journal article" date="2018" name="Front. Microbiol.">
        <title>Genome-Wide Analysis of Corynespora cassiicola Leaf Fall Disease Putative Effectors.</title>
        <authorList>
            <person name="Lopez D."/>
            <person name="Ribeiro S."/>
            <person name="Label P."/>
            <person name="Fumanal B."/>
            <person name="Venisse J.S."/>
            <person name="Kohler A."/>
            <person name="de Oliveira R.R."/>
            <person name="Labutti K."/>
            <person name="Lipzen A."/>
            <person name="Lail K."/>
            <person name="Bauer D."/>
            <person name="Ohm R.A."/>
            <person name="Barry K.W."/>
            <person name="Spatafora J."/>
            <person name="Grigoriev I.V."/>
            <person name="Martin F.M."/>
            <person name="Pujade-Renaud V."/>
        </authorList>
    </citation>
    <scope>NUCLEOTIDE SEQUENCE [LARGE SCALE GENOMIC DNA]</scope>
    <source>
        <strain evidence="8 9">Philippines</strain>
    </source>
</reference>
<name>A0A2T2N952_CORCC</name>
<comment type="subcellular location">
    <subcellularLocation>
        <location evidence="1">Membrane</location>
        <topology evidence="1">Multi-pass membrane protein</topology>
    </subcellularLocation>
</comment>
<feature type="transmembrane region" description="Helical" evidence="7">
    <location>
        <begin position="64"/>
        <end position="85"/>
    </location>
</feature>
<dbReference type="OrthoDB" id="5982228at2759"/>
<feature type="compositionally biased region" description="Acidic residues" evidence="6">
    <location>
        <begin position="28"/>
        <end position="37"/>
    </location>
</feature>
<feature type="transmembrane region" description="Helical" evidence="7">
    <location>
        <begin position="252"/>
        <end position="271"/>
    </location>
</feature>
<dbReference type="STRING" id="1448308.A0A2T2N952"/>
<dbReference type="Gene3D" id="1.20.1740.10">
    <property type="entry name" value="Amino acid/polyamine transporter I"/>
    <property type="match status" value="1"/>
</dbReference>
<feature type="transmembrane region" description="Helical" evidence="7">
    <location>
        <begin position="424"/>
        <end position="442"/>
    </location>
</feature>
<keyword evidence="4 7" id="KW-0472">Membrane</keyword>
<evidence type="ECO:0000313" key="9">
    <source>
        <dbReference type="Proteomes" id="UP000240883"/>
    </source>
</evidence>
<dbReference type="AlphaFoldDB" id="A0A2T2N952"/>
<dbReference type="GO" id="GO:0016491">
    <property type="term" value="F:oxidoreductase activity"/>
    <property type="evidence" value="ECO:0007669"/>
    <property type="project" value="InterPro"/>
</dbReference>
<accession>A0A2T2N952</accession>
<evidence type="ECO:0000313" key="8">
    <source>
        <dbReference type="EMBL" id="PSN61954.1"/>
    </source>
</evidence>
<evidence type="ECO:0000256" key="5">
    <source>
        <dbReference type="ARBA" id="ARBA00023604"/>
    </source>
</evidence>
<feature type="transmembrane region" description="Helical" evidence="7">
    <location>
        <begin position="343"/>
        <end position="367"/>
    </location>
</feature>
<dbReference type="Proteomes" id="UP000240883">
    <property type="component" value="Unassembled WGS sequence"/>
</dbReference>
<keyword evidence="3 7" id="KW-1133">Transmembrane helix</keyword>
<evidence type="ECO:0000256" key="2">
    <source>
        <dbReference type="ARBA" id="ARBA00022692"/>
    </source>
</evidence>
<keyword evidence="2 7" id="KW-0812">Transmembrane</keyword>
<dbReference type="PANTHER" id="PTHR11785">
    <property type="entry name" value="AMINO ACID TRANSPORTER"/>
    <property type="match status" value="1"/>
</dbReference>
<evidence type="ECO:0000256" key="4">
    <source>
        <dbReference type="ARBA" id="ARBA00023136"/>
    </source>
</evidence>
<evidence type="ECO:0000256" key="3">
    <source>
        <dbReference type="ARBA" id="ARBA00022989"/>
    </source>
</evidence>
<feature type="transmembrane region" description="Helical" evidence="7">
    <location>
        <begin position="176"/>
        <end position="197"/>
    </location>
</feature>
<feature type="transmembrane region" description="Helical" evidence="7">
    <location>
        <begin position="209"/>
        <end position="228"/>
    </location>
</feature>
<dbReference type="FunFam" id="1.20.1740.10:FF:000025">
    <property type="entry name" value="High-affinity methionine permease"/>
    <property type="match status" value="1"/>
</dbReference>
<feature type="transmembrane region" description="Helical" evidence="7">
    <location>
        <begin position="138"/>
        <end position="164"/>
    </location>
</feature>
<comment type="similarity">
    <text evidence="5">Belongs to the asaB hydroxylase/desaturase family.</text>
</comment>
<dbReference type="InterPro" id="IPR050598">
    <property type="entry name" value="AminoAcid_Transporter"/>
</dbReference>
<dbReference type="EMBL" id="KZ678142">
    <property type="protein sequence ID" value="PSN61954.1"/>
    <property type="molecule type" value="Genomic_DNA"/>
</dbReference>
<feature type="transmembrane region" description="Helical" evidence="7">
    <location>
        <begin position="454"/>
        <end position="474"/>
    </location>
</feature>
<keyword evidence="9" id="KW-1185">Reference proteome</keyword>
<dbReference type="PANTHER" id="PTHR11785:SF532">
    <property type="entry name" value="TRANSPORTER, PUTATIVE (EUROFUNG)-RELATED"/>
    <property type="match status" value="1"/>
</dbReference>
<dbReference type="GO" id="GO:0015179">
    <property type="term" value="F:L-amino acid transmembrane transporter activity"/>
    <property type="evidence" value="ECO:0007669"/>
    <property type="project" value="TreeGrafter"/>
</dbReference>
<evidence type="ECO:0008006" key="10">
    <source>
        <dbReference type="Google" id="ProtNLM"/>
    </source>
</evidence>
<dbReference type="GO" id="GO:0016020">
    <property type="term" value="C:membrane"/>
    <property type="evidence" value="ECO:0007669"/>
    <property type="project" value="UniProtKB-SubCell"/>
</dbReference>
<feature type="transmembrane region" description="Helical" evidence="7">
    <location>
        <begin position="388"/>
        <end position="408"/>
    </location>
</feature>
<dbReference type="InterPro" id="IPR002293">
    <property type="entry name" value="AA/rel_permease1"/>
</dbReference>
<evidence type="ECO:0000256" key="6">
    <source>
        <dbReference type="SAM" id="MobiDB-lite"/>
    </source>
</evidence>